<dbReference type="AlphaFoldDB" id="D7VRS0"/>
<dbReference type="eggNOG" id="COG4977">
    <property type="taxonomic scope" value="Bacteria"/>
</dbReference>
<keyword evidence="1" id="KW-0805">Transcription regulation</keyword>
<keyword evidence="6" id="KW-1185">Reference proteome</keyword>
<evidence type="ECO:0000313" key="5">
    <source>
        <dbReference type="EMBL" id="EFK56471.1"/>
    </source>
</evidence>
<evidence type="ECO:0000256" key="1">
    <source>
        <dbReference type="ARBA" id="ARBA00023015"/>
    </source>
</evidence>
<dbReference type="PROSITE" id="PS00041">
    <property type="entry name" value="HTH_ARAC_FAMILY_1"/>
    <property type="match status" value="1"/>
</dbReference>
<dbReference type="PROSITE" id="PS01124">
    <property type="entry name" value="HTH_ARAC_FAMILY_2"/>
    <property type="match status" value="1"/>
</dbReference>
<protein>
    <submittedName>
        <fullName evidence="5">Transcriptional regulator, AraC family</fullName>
    </submittedName>
</protein>
<dbReference type="Gene3D" id="1.10.10.60">
    <property type="entry name" value="Homeodomain-like"/>
    <property type="match status" value="2"/>
</dbReference>
<dbReference type="InterPro" id="IPR018060">
    <property type="entry name" value="HTH_AraC"/>
</dbReference>
<dbReference type="Proteomes" id="UP000006258">
    <property type="component" value="Unassembled WGS sequence"/>
</dbReference>
<dbReference type="PRINTS" id="PR00032">
    <property type="entry name" value="HTHARAC"/>
</dbReference>
<dbReference type="InterPro" id="IPR009057">
    <property type="entry name" value="Homeodomain-like_sf"/>
</dbReference>
<proteinExistence type="predicted"/>
<evidence type="ECO:0000256" key="3">
    <source>
        <dbReference type="ARBA" id="ARBA00023163"/>
    </source>
</evidence>
<keyword evidence="2" id="KW-0238">DNA-binding</keyword>
<dbReference type="InterPro" id="IPR018062">
    <property type="entry name" value="HTH_AraC-typ_CS"/>
</dbReference>
<dbReference type="PANTHER" id="PTHR47893">
    <property type="entry name" value="REGULATORY PROTEIN PCHR"/>
    <property type="match status" value="1"/>
</dbReference>
<dbReference type="GO" id="GO:0003700">
    <property type="term" value="F:DNA-binding transcription factor activity"/>
    <property type="evidence" value="ECO:0007669"/>
    <property type="project" value="InterPro"/>
</dbReference>
<organism evidence="5 6">
    <name type="scientific">Sphingobacterium spiritivorum ATCC 33861</name>
    <dbReference type="NCBI Taxonomy" id="525373"/>
    <lineage>
        <taxon>Bacteria</taxon>
        <taxon>Pseudomonadati</taxon>
        <taxon>Bacteroidota</taxon>
        <taxon>Sphingobacteriia</taxon>
        <taxon>Sphingobacteriales</taxon>
        <taxon>Sphingobacteriaceae</taxon>
        <taxon>Sphingobacterium</taxon>
    </lineage>
</organism>
<feature type="domain" description="HTH araC/xylS-type" evidence="4">
    <location>
        <begin position="230"/>
        <end position="328"/>
    </location>
</feature>
<dbReference type="OrthoDB" id="799767at2"/>
<dbReference type="RefSeq" id="WP_002994980.1">
    <property type="nucleotide sequence ID" value="NZ_GL379770.1"/>
</dbReference>
<name>D7VRS0_SPHSI</name>
<dbReference type="SMART" id="SM00342">
    <property type="entry name" value="HTH_ARAC"/>
    <property type="match status" value="1"/>
</dbReference>
<evidence type="ECO:0000256" key="2">
    <source>
        <dbReference type="ARBA" id="ARBA00023125"/>
    </source>
</evidence>
<dbReference type="Pfam" id="PF12833">
    <property type="entry name" value="HTH_18"/>
    <property type="match status" value="1"/>
</dbReference>
<dbReference type="PANTHER" id="PTHR47893:SF1">
    <property type="entry name" value="REGULATORY PROTEIN PCHR"/>
    <property type="match status" value="1"/>
</dbReference>
<dbReference type="STRING" id="525373.HMPREF0766_13674"/>
<reference evidence="5" key="1">
    <citation type="submission" date="2010-07" db="EMBL/GenBank/DDBJ databases">
        <authorList>
            <person name="Muzny D."/>
            <person name="Qin X."/>
            <person name="Buhay C."/>
            <person name="Dugan-Rocha S."/>
            <person name="Ding Y."/>
            <person name="Chen G."/>
            <person name="Hawes A."/>
            <person name="Holder M."/>
            <person name="Jhangiani S."/>
            <person name="Johnson A."/>
            <person name="Khan Z."/>
            <person name="Li Z."/>
            <person name="Liu W."/>
            <person name="Liu X."/>
            <person name="Perez L."/>
            <person name="Shen H."/>
            <person name="Wang Q."/>
            <person name="Watt J."/>
            <person name="Xi L."/>
            <person name="Xin Y."/>
            <person name="Zhou J."/>
            <person name="Deng J."/>
            <person name="Jiang H."/>
            <person name="Liu Y."/>
            <person name="Qu J."/>
            <person name="Song X.-Z."/>
            <person name="Zhang L."/>
            <person name="Villasana D."/>
            <person name="Johnson A."/>
            <person name="Liu J."/>
            <person name="Liyanage D."/>
            <person name="Lorensuhewa L."/>
            <person name="Robinson T."/>
            <person name="Song A."/>
            <person name="Song B.-B."/>
            <person name="Dinh H."/>
            <person name="Thornton R."/>
            <person name="Coyle M."/>
            <person name="Francisco L."/>
            <person name="Jackson L."/>
            <person name="Javaid M."/>
            <person name="Korchina V."/>
            <person name="Kovar C."/>
            <person name="Mata R."/>
            <person name="Mathew T."/>
            <person name="Ngo R."/>
            <person name="Nguyen L."/>
            <person name="Nguyen N."/>
            <person name="Okwuonu G."/>
            <person name="Ongeri F."/>
            <person name="Pham C."/>
            <person name="Simmons D."/>
            <person name="Wilczek-Boney K."/>
            <person name="Hale W."/>
            <person name="Jakkamsetti A."/>
            <person name="Pham P."/>
            <person name="Ruth R."/>
            <person name="San Lucas F."/>
            <person name="Warren J."/>
            <person name="Zhang J."/>
            <person name="Zhao Z."/>
            <person name="Zhou C."/>
            <person name="Zhu D."/>
            <person name="Lee S."/>
            <person name="Bess C."/>
            <person name="Blankenburg K."/>
            <person name="Forbes L."/>
            <person name="Fu Q."/>
            <person name="Gubbala S."/>
            <person name="Hirani K."/>
            <person name="Jayaseelan J.C."/>
            <person name="Lara F."/>
            <person name="Munidasa M."/>
            <person name="Palculict T."/>
            <person name="Patil S."/>
            <person name="Pu L.-L."/>
            <person name="Saada N."/>
            <person name="Tang L."/>
            <person name="Weissenberger G."/>
            <person name="Zhu Y."/>
            <person name="Hemphill L."/>
            <person name="Shang Y."/>
            <person name="Youmans B."/>
            <person name="Ayvaz T."/>
            <person name="Ross M."/>
            <person name="Santibanez J."/>
            <person name="Aqrawi P."/>
            <person name="Gross S."/>
            <person name="Joshi V."/>
            <person name="Fowler G."/>
            <person name="Nazareth L."/>
            <person name="Reid J."/>
            <person name="Worley K."/>
            <person name="Petrosino J."/>
            <person name="Highlander S."/>
            <person name="Gibbs R."/>
        </authorList>
    </citation>
    <scope>NUCLEOTIDE SEQUENCE [LARGE SCALE GENOMIC DNA]</scope>
    <source>
        <strain evidence="5">ATCC 33861</strain>
    </source>
</reference>
<dbReference type="GO" id="GO:0043565">
    <property type="term" value="F:sequence-specific DNA binding"/>
    <property type="evidence" value="ECO:0007669"/>
    <property type="project" value="InterPro"/>
</dbReference>
<gene>
    <name evidence="5" type="ORF">HMPREF0766_13674</name>
</gene>
<comment type="caution">
    <text evidence="5">The sequence shown here is derived from an EMBL/GenBank/DDBJ whole genome shotgun (WGS) entry which is preliminary data.</text>
</comment>
<dbReference type="SUPFAM" id="SSF46689">
    <property type="entry name" value="Homeodomain-like"/>
    <property type="match status" value="1"/>
</dbReference>
<keyword evidence="3" id="KW-0804">Transcription</keyword>
<evidence type="ECO:0000313" key="6">
    <source>
        <dbReference type="Proteomes" id="UP000006258"/>
    </source>
</evidence>
<accession>D7VRS0</accession>
<dbReference type="GeneID" id="95431113"/>
<dbReference type="HOGENOM" id="CLU_052345_4_0_10"/>
<dbReference type="EMBL" id="ACHA02000012">
    <property type="protein sequence ID" value="EFK56471.1"/>
    <property type="molecule type" value="Genomic_DNA"/>
</dbReference>
<dbReference type="InterPro" id="IPR020449">
    <property type="entry name" value="Tscrpt_reg_AraC-type_HTH"/>
</dbReference>
<sequence>MENPRTQIIHFFEIDTLPTTESPVQNYQTKVLDNDLGQFSTGYIYDCEEFVVRDYNFSYKKDYKHHFITKGNSYIEISFLFNPIAVQDTINTKPNTYLPFHSYVYYTPPKSAVQIEFKKDVAYHNLDVYVSFSFFNEWADTNPAIKEFVRTINENQYAVLFDRGIPLNKEIFSLLDEIRNCELEGVSRFYFIKSKILYLLSILFKLGEYETVVPESAIVIWRKEEIHILQKVEEFIVRNSEQFFTITFLSRKFAINEFKLKKGFKQLYGKGIFEYANSVRMEKARHLIEQQDYSLKEIAYQIGYSTPSSFSVAFKNEYGMSPALFRKQIMALSAM</sequence>
<evidence type="ECO:0000259" key="4">
    <source>
        <dbReference type="PROSITE" id="PS01124"/>
    </source>
</evidence>
<dbReference type="InterPro" id="IPR053142">
    <property type="entry name" value="PchR_regulatory_protein"/>
</dbReference>